<dbReference type="Pfam" id="PF05699">
    <property type="entry name" value="Dimer_Tnp_hAT"/>
    <property type="match status" value="1"/>
</dbReference>
<sequence>YPTFRCIALDFLPCQASSVACKHLFSTGGEIATKQRAQLGAERFKELQLMKFAWRNRIDNIASYNSNLVEEIDDSPKEYQDFLAADQEQDGWDDSEHEIV</sequence>
<evidence type="ECO:0000313" key="2">
    <source>
        <dbReference type="EMBL" id="KAF8478743.1"/>
    </source>
</evidence>
<dbReference type="SUPFAM" id="SSF53098">
    <property type="entry name" value="Ribonuclease H-like"/>
    <property type="match status" value="1"/>
</dbReference>
<reference evidence="2" key="1">
    <citation type="submission" date="2019-10" db="EMBL/GenBank/DDBJ databases">
        <authorList>
            <consortium name="DOE Joint Genome Institute"/>
            <person name="Kuo A."/>
            <person name="Miyauchi S."/>
            <person name="Kiss E."/>
            <person name="Drula E."/>
            <person name="Kohler A."/>
            <person name="Sanchez-Garcia M."/>
            <person name="Andreopoulos B."/>
            <person name="Barry K.W."/>
            <person name="Bonito G."/>
            <person name="Buee M."/>
            <person name="Carver A."/>
            <person name="Chen C."/>
            <person name="Cichocki N."/>
            <person name="Clum A."/>
            <person name="Culley D."/>
            <person name="Crous P.W."/>
            <person name="Fauchery L."/>
            <person name="Girlanda M."/>
            <person name="Hayes R."/>
            <person name="Keri Z."/>
            <person name="LaButti K."/>
            <person name="Lipzen A."/>
            <person name="Lombard V."/>
            <person name="Magnuson J."/>
            <person name="Maillard F."/>
            <person name="Morin E."/>
            <person name="Murat C."/>
            <person name="Nolan M."/>
            <person name="Ohm R."/>
            <person name="Pangilinan J."/>
            <person name="Pereira M."/>
            <person name="Perotto S."/>
            <person name="Peter M."/>
            <person name="Riley R."/>
            <person name="Sitrit Y."/>
            <person name="Stielow B."/>
            <person name="Szollosi G."/>
            <person name="Zifcakova L."/>
            <person name="Stursova M."/>
            <person name="Spatafora J.W."/>
            <person name="Tedersoo L."/>
            <person name="Vaario L.-M."/>
            <person name="Yamada A."/>
            <person name="Yan M."/>
            <person name="Wang P."/>
            <person name="Xu J."/>
            <person name="Bruns T."/>
            <person name="Baldrian P."/>
            <person name="Vilgalys R."/>
            <person name="Henrissat B."/>
            <person name="Grigoriev I.V."/>
            <person name="Hibbett D."/>
            <person name="Nagy L.G."/>
            <person name="Martin F.M."/>
        </authorList>
    </citation>
    <scope>NUCLEOTIDE SEQUENCE</scope>
    <source>
        <strain evidence="2">Prilba</strain>
    </source>
</reference>
<accession>A0A9P5T8D4</accession>
<feature type="non-terminal residue" evidence="2">
    <location>
        <position position="1"/>
    </location>
</feature>
<dbReference type="EMBL" id="WHVB01000011">
    <property type="protein sequence ID" value="KAF8478743.1"/>
    <property type="molecule type" value="Genomic_DNA"/>
</dbReference>
<dbReference type="InterPro" id="IPR008906">
    <property type="entry name" value="HATC_C_dom"/>
</dbReference>
<evidence type="ECO:0000259" key="1">
    <source>
        <dbReference type="Pfam" id="PF05699"/>
    </source>
</evidence>
<name>A0A9P5T8D4_9AGAM</name>
<evidence type="ECO:0000313" key="3">
    <source>
        <dbReference type="Proteomes" id="UP000759537"/>
    </source>
</evidence>
<feature type="domain" description="HAT C-terminal dimerisation" evidence="1">
    <location>
        <begin position="1"/>
        <end position="51"/>
    </location>
</feature>
<keyword evidence="3" id="KW-1185">Reference proteome</keyword>
<gene>
    <name evidence="2" type="ORF">DFH94DRAFT_633627</name>
</gene>
<protein>
    <recommendedName>
        <fullName evidence="1">HAT C-terminal dimerisation domain-containing protein</fullName>
    </recommendedName>
</protein>
<dbReference type="AlphaFoldDB" id="A0A9P5T8D4"/>
<dbReference type="Proteomes" id="UP000759537">
    <property type="component" value="Unassembled WGS sequence"/>
</dbReference>
<dbReference type="OrthoDB" id="3262464at2759"/>
<reference evidence="2" key="2">
    <citation type="journal article" date="2020" name="Nat. Commun.">
        <title>Large-scale genome sequencing of mycorrhizal fungi provides insights into the early evolution of symbiotic traits.</title>
        <authorList>
            <person name="Miyauchi S."/>
            <person name="Kiss E."/>
            <person name="Kuo A."/>
            <person name="Drula E."/>
            <person name="Kohler A."/>
            <person name="Sanchez-Garcia M."/>
            <person name="Morin E."/>
            <person name="Andreopoulos B."/>
            <person name="Barry K.W."/>
            <person name="Bonito G."/>
            <person name="Buee M."/>
            <person name="Carver A."/>
            <person name="Chen C."/>
            <person name="Cichocki N."/>
            <person name="Clum A."/>
            <person name="Culley D."/>
            <person name="Crous P.W."/>
            <person name="Fauchery L."/>
            <person name="Girlanda M."/>
            <person name="Hayes R.D."/>
            <person name="Keri Z."/>
            <person name="LaButti K."/>
            <person name="Lipzen A."/>
            <person name="Lombard V."/>
            <person name="Magnuson J."/>
            <person name="Maillard F."/>
            <person name="Murat C."/>
            <person name="Nolan M."/>
            <person name="Ohm R.A."/>
            <person name="Pangilinan J."/>
            <person name="Pereira M.F."/>
            <person name="Perotto S."/>
            <person name="Peter M."/>
            <person name="Pfister S."/>
            <person name="Riley R."/>
            <person name="Sitrit Y."/>
            <person name="Stielow J.B."/>
            <person name="Szollosi G."/>
            <person name="Zifcakova L."/>
            <person name="Stursova M."/>
            <person name="Spatafora J.W."/>
            <person name="Tedersoo L."/>
            <person name="Vaario L.M."/>
            <person name="Yamada A."/>
            <person name="Yan M."/>
            <person name="Wang P."/>
            <person name="Xu J."/>
            <person name="Bruns T."/>
            <person name="Baldrian P."/>
            <person name="Vilgalys R."/>
            <person name="Dunand C."/>
            <person name="Henrissat B."/>
            <person name="Grigoriev I.V."/>
            <person name="Hibbett D."/>
            <person name="Nagy L.G."/>
            <person name="Martin F.M."/>
        </authorList>
    </citation>
    <scope>NUCLEOTIDE SEQUENCE</scope>
    <source>
        <strain evidence="2">Prilba</strain>
    </source>
</reference>
<comment type="caution">
    <text evidence="2">The sequence shown here is derived from an EMBL/GenBank/DDBJ whole genome shotgun (WGS) entry which is preliminary data.</text>
</comment>
<dbReference type="InterPro" id="IPR012337">
    <property type="entry name" value="RNaseH-like_sf"/>
</dbReference>
<proteinExistence type="predicted"/>
<organism evidence="2 3">
    <name type="scientific">Russula ochroleuca</name>
    <dbReference type="NCBI Taxonomy" id="152965"/>
    <lineage>
        <taxon>Eukaryota</taxon>
        <taxon>Fungi</taxon>
        <taxon>Dikarya</taxon>
        <taxon>Basidiomycota</taxon>
        <taxon>Agaricomycotina</taxon>
        <taxon>Agaricomycetes</taxon>
        <taxon>Russulales</taxon>
        <taxon>Russulaceae</taxon>
        <taxon>Russula</taxon>
    </lineage>
</organism>
<dbReference type="GO" id="GO:0046983">
    <property type="term" value="F:protein dimerization activity"/>
    <property type="evidence" value="ECO:0007669"/>
    <property type="project" value="InterPro"/>
</dbReference>